<sequence length="29" mass="3376">MPDVNRNPLAKDVELELTLRQKGEIILNR</sequence>
<proteinExistence type="predicted"/>
<dbReference type="AlphaFoldDB" id="A0A174Q2L6"/>
<evidence type="ECO:0000313" key="2">
    <source>
        <dbReference type="Proteomes" id="UP000095576"/>
    </source>
</evidence>
<organism evidence="1 2">
    <name type="scientific">Bacteroides thetaiotaomicron</name>
    <dbReference type="NCBI Taxonomy" id="818"/>
    <lineage>
        <taxon>Bacteria</taxon>
        <taxon>Pseudomonadati</taxon>
        <taxon>Bacteroidota</taxon>
        <taxon>Bacteroidia</taxon>
        <taxon>Bacteroidales</taxon>
        <taxon>Bacteroidaceae</taxon>
        <taxon>Bacteroides</taxon>
    </lineage>
</organism>
<reference evidence="1 2" key="1">
    <citation type="submission" date="2015-09" db="EMBL/GenBank/DDBJ databases">
        <authorList>
            <consortium name="Pathogen Informatics"/>
        </authorList>
    </citation>
    <scope>NUCLEOTIDE SEQUENCE [LARGE SCALE GENOMIC DNA]</scope>
    <source>
        <strain evidence="1 2">2789STDY5834899</strain>
    </source>
</reference>
<evidence type="ECO:0000313" key="1">
    <source>
        <dbReference type="EMBL" id="CUP66106.1"/>
    </source>
</evidence>
<name>A0A174Q2L6_BACT4</name>
<accession>A0A174Q2L6</accession>
<dbReference type="Proteomes" id="UP000095576">
    <property type="component" value="Unassembled WGS sequence"/>
</dbReference>
<dbReference type="EMBL" id="CZAP01000010">
    <property type="protein sequence ID" value="CUP66106.1"/>
    <property type="molecule type" value="Genomic_DNA"/>
</dbReference>
<gene>
    <name evidence="1" type="ORF">ERS852511_02803</name>
</gene>
<protein>
    <submittedName>
        <fullName evidence="1">Uncharacterized protein</fullName>
    </submittedName>
</protein>